<evidence type="ECO:0000256" key="3">
    <source>
        <dbReference type="RuleBase" id="RU000363"/>
    </source>
</evidence>
<reference evidence="4 5" key="1">
    <citation type="submission" date="2011-12" db="EMBL/GenBank/DDBJ databases">
        <title>Whole genome shotgun sequence of Gordonia effusa NBRC 100432.</title>
        <authorList>
            <person name="Yoshida I."/>
            <person name="Takarada H."/>
            <person name="Hosoyama A."/>
            <person name="Tsuchikane K."/>
            <person name="Katsumata H."/>
            <person name="Yamazaki S."/>
            <person name="Fujita N."/>
        </authorList>
    </citation>
    <scope>NUCLEOTIDE SEQUENCE [LARGE SCALE GENOMIC DNA]</scope>
    <source>
        <strain evidence="4 5">NBRC 100432</strain>
    </source>
</reference>
<proteinExistence type="inferred from homology"/>
<gene>
    <name evidence="4" type="ORF">GOEFS_106_00150</name>
</gene>
<dbReference type="CDD" id="cd05233">
    <property type="entry name" value="SDR_c"/>
    <property type="match status" value="1"/>
</dbReference>
<dbReference type="PRINTS" id="PR00081">
    <property type="entry name" value="GDHRDH"/>
</dbReference>
<dbReference type="eggNOG" id="COG1028">
    <property type="taxonomic scope" value="Bacteria"/>
</dbReference>
<dbReference type="PANTHER" id="PTHR24322">
    <property type="entry name" value="PKSB"/>
    <property type="match status" value="1"/>
</dbReference>
<accession>H0R4W8</accession>
<dbReference type="PROSITE" id="PS00061">
    <property type="entry name" value="ADH_SHORT"/>
    <property type="match status" value="1"/>
</dbReference>
<name>H0R4W8_9ACTN</name>
<sequence length="312" mass="33017">MFGKGISNPRLVLITGAGSGIGRATSLRFAKKGATILSTDINVESAEETVKLIEAKGGRAFSYKLDVTDNDAWQALAKQVESEHGTPDVIVNNAGMGIGGGFLEHTKEDWDFQMAVNLDGVVNGCRAFAPLMVEKKHGQIVNISSGLAFIPFALTPSYCVSKTAVRMFSECLRQELAPHKVGVTAICPGVAATKLLTSGKVVSKTGFDEDVQDRAQAVVGRFVEKIGPYFASPDYIARGIVRATKYNGGVIPVRPESWLGYWISRIAPGAVRLVSGQLTPSRANAVAGVGHKIAGDAVVDRVLNVAETVTGS</sequence>
<dbReference type="EMBL" id="BAEH01000106">
    <property type="protein sequence ID" value="GAB20119.1"/>
    <property type="molecule type" value="Genomic_DNA"/>
</dbReference>
<evidence type="ECO:0000313" key="5">
    <source>
        <dbReference type="Proteomes" id="UP000035034"/>
    </source>
</evidence>
<dbReference type="AlphaFoldDB" id="H0R4W8"/>
<keyword evidence="2" id="KW-0560">Oxidoreductase</keyword>
<dbReference type="PANTHER" id="PTHR24322:SF736">
    <property type="entry name" value="RETINOL DEHYDROGENASE 10"/>
    <property type="match status" value="1"/>
</dbReference>
<dbReference type="Gene3D" id="3.40.50.720">
    <property type="entry name" value="NAD(P)-binding Rossmann-like Domain"/>
    <property type="match status" value="1"/>
</dbReference>
<evidence type="ECO:0000256" key="2">
    <source>
        <dbReference type="ARBA" id="ARBA00023002"/>
    </source>
</evidence>
<dbReference type="Proteomes" id="UP000035034">
    <property type="component" value="Unassembled WGS sequence"/>
</dbReference>
<dbReference type="OrthoDB" id="4481821at2"/>
<protein>
    <submittedName>
        <fullName evidence="4">Putative oxidoreductase</fullName>
    </submittedName>
</protein>
<keyword evidence="5" id="KW-1185">Reference proteome</keyword>
<dbReference type="PRINTS" id="PR00080">
    <property type="entry name" value="SDRFAMILY"/>
</dbReference>
<dbReference type="InterPro" id="IPR036291">
    <property type="entry name" value="NAD(P)-bd_dom_sf"/>
</dbReference>
<dbReference type="GO" id="GO:0016616">
    <property type="term" value="F:oxidoreductase activity, acting on the CH-OH group of donors, NAD or NADP as acceptor"/>
    <property type="evidence" value="ECO:0007669"/>
    <property type="project" value="TreeGrafter"/>
</dbReference>
<evidence type="ECO:0000256" key="1">
    <source>
        <dbReference type="ARBA" id="ARBA00006484"/>
    </source>
</evidence>
<dbReference type="InterPro" id="IPR020904">
    <property type="entry name" value="Sc_DH/Rdtase_CS"/>
</dbReference>
<dbReference type="Pfam" id="PF00106">
    <property type="entry name" value="adh_short"/>
    <property type="match status" value="1"/>
</dbReference>
<evidence type="ECO:0000313" key="4">
    <source>
        <dbReference type="EMBL" id="GAB20119.1"/>
    </source>
</evidence>
<dbReference type="STRING" id="1077974.GOEFS_106_00150"/>
<comment type="similarity">
    <text evidence="1 3">Belongs to the short-chain dehydrogenases/reductases (SDR) family.</text>
</comment>
<dbReference type="InterPro" id="IPR002347">
    <property type="entry name" value="SDR_fam"/>
</dbReference>
<dbReference type="SUPFAM" id="SSF51735">
    <property type="entry name" value="NAD(P)-binding Rossmann-fold domains"/>
    <property type="match status" value="1"/>
</dbReference>
<dbReference type="FunFam" id="3.40.50.720:FF:000084">
    <property type="entry name" value="Short-chain dehydrogenase reductase"/>
    <property type="match status" value="1"/>
</dbReference>
<comment type="caution">
    <text evidence="4">The sequence shown here is derived from an EMBL/GenBank/DDBJ whole genome shotgun (WGS) entry which is preliminary data.</text>
</comment>
<organism evidence="4 5">
    <name type="scientific">Gordonia effusa NBRC 100432</name>
    <dbReference type="NCBI Taxonomy" id="1077974"/>
    <lineage>
        <taxon>Bacteria</taxon>
        <taxon>Bacillati</taxon>
        <taxon>Actinomycetota</taxon>
        <taxon>Actinomycetes</taxon>
        <taxon>Mycobacteriales</taxon>
        <taxon>Gordoniaceae</taxon>
        <taxon>Gordonia</taxon>
    </lineage>
</organism>
<dbReference type="RefSeq" id="WP_007319454.1">
    <property type="nucleotide sequence ID" value="NZ_BAEH01000106.1"/>
</dbReference>